<reference evidence="1" key="2">
    <citation type="journal article" date="2015" name="Data Brief">
        <title>Shoot transcriptome of the giant reed, Arundo donax.</title>
        <authorList>
            <person name="Barrero R.A."/>
            <person name="Guerrero F.D."/>
            <person name="Moolhuijzen P."/>
            <person name="Goolsby J.A."/>
            <person name="Tidwell J."/>
            <person name="Bellgard S.E."/>
            <person name="Bellgard M.I."/>
        </authorList>
    </citation>
    <scope>NUCLEOTIDE SEQUENCE</scope>
    <source>
        <tissue evidence="1">Shoot tissue taken approximately 20 cm above the soil surface</tissue>
    </source>
</reference>
<protein>
    <submittedName>
        <fullName evidence="1">Uncharacterized protein</fullName>
    </submittedName>
</protein>
<reference evidence="1" key="1">
    <citation type="submission" date="2014-09" db="EMBL/GenBank/DDBJ databases">
        <authorList>
            <person name="Magalhaes I.L.F."/>
            <person name="Oliveira U."/>
            <person name="Santos F.R."/>
            <person name="Vidigal T.H.D.A."/>
            <person name="Brescovit A.D."/>
            <person name="Santos A.J."/>
        </authorList>
    </citation>
    <scope>NUCLEOTIDE SEQUENCE</scope>
    <source>
        <tissue evidence="1">Shoot tissue taken approximately 20 cm above the soil surface</tissue>
    </source>
</reference>
<name>A0A0A9D4L2_ARUDO</name>
<proteinExistence type="predicted"/>
<evidence type="ECO:0000313" key="1">
    <source>
        <dbReference type="EMBL" id="JAD82771.1"/>
    </source>
</evidence>
<dbReference type="EMBL" id="GBRH01215124">
    <property type="protein sequence ID" value="JAD82771.1"/>
    <property type="molecule type" value="Transcribed_RNA"/>
</dbReference>
<dbReference type="AlphaFoldDB" id="A0A0A9D4L2"/>
<organism evidence="1">
    <name type="scientific">Arundo donax</name>
    <name type="common">Giant reed</name>
    <name type="synonym">Donax arundinaceus</name>
    <dbReference type="NCBI Taxonomy" id="35708"/>
    <lineage>
        <taxon>Eukaryota</taxon>
        <taxon>Viridiplantae</taxon>
        <taxon>Streptophyta</taxon>
        <taxon>Embryophyta</taxon>
        <taxon>Tracheophyta</taxon>
        <taxon>Spermatophyta</taxon>
        <taxon>Magnoliopsida</taxon>
        <taxon>Liliopsida</taxon>
        <taxon>Poales</taxon>
        <taxon>Poaceae</taxon>
        <taxon>PACMAD clade</taxon>
        <taxon>Arundinoideae</taxon>
        <taxon>Arundineae</taxon>
        <taxon>Arundo</taxon>
    </lineage>
</organism>
<accession>A0A0A9D4L2</accession>
<sequence>MLGREININPFRKHQLSFLHSNRPKQHAKLRRLQNFHILMKLDSHENLATDTKSAYNSVVSASIHHFEIQNLSHYMLNPRAA</sequence>